<keyword evidence="3" id="KW-1185">Reference proteome</keyword>
<name>A0A2P8DWX7_9BACT</name>
<sequence length="150" mass="16903">MKKQWIILPISFLISILVSAQTMQEKEIIELDLAWEKALLESDVAFLENILADDFIWVHNHAGLIDGKSAVVSRAKRIQQGQDDNTKGRVSKDQKAIIMGKTAVVSGFTVVERGPSLTTYHFMRTYVKVKKGFKLLANQTMAIPDEDELK</sequence>
<dbReference type="InterPro" id="IPR032710">
    <property type="entry name" value="NTF2-like_dom_sf"/>
</dbReference>
<evidence type="ECO:0000259" key="1">
    <source>
        <dbReference type="Pfam" id="PF14534"/>
    </source>
</evidence>
<accession>A0A2P8DWX7</accession>
<organism evidence="2 3">
    <name type="scientific">Cecembia rubra</name>
    <dbReference type="NCBI Taxonomy" id="1485585"/>
    <lineage>
        <taxon>Bacteria</taxon>
        <taxon>Pseudomonadati</taxon>
        <taxon>Bacteroidota</taxon>
        <taxon>Cytophagia</taxon>
        <taxon>Cytophagales</taxon>
        <taxon>Cyclobacteriaceae</taxon>
        <taxon>Cecembia</taxon>
    </lineage>
</organism>
<proteinExistence type="predicted"/>
<dbReference type="AlphaFoldDB" id="A0A2P8DWX7"/>
<evidence type="ECO:0000313" key="2">
    <source>
        <dbReference type="EMBL" id="PSL01728.1"/>
    </source>
</evidence>
<feature type="domain" description="DUF4440" evidence="1">
    <location>
        <begin position="28"/>
        <end position="134"/>
    </location>
</feature>
<dbReference type="SUPFAM" id="SSF54427">
    <property type="entry name" value="NTF2-like"/>
    <property type="match status" value="1"/>
</dbReference>
<dbReference type="Proteomes" id="UP000240708">
    <property type="component" value="Unassembled WGS sequence"/>
</dbReference>
<evidence type="ECO:0000313" key="3">
    <source>
        <dbReference type="Proteomes" id="UP000240708"/>
    </source>
</evidence>
<dbReference type="Gene3D" id="3.10.450.50">
    <property type="match status" value="1"/>
</dbReference>
<protein>
    <submittedName>
        <fullName evidence="2">Uncharacterized protein DUF4440</fullName>
    </submittedName>
</protein>
<dbReference type="RefSeq" id="WP_106568559.1">
    <property type="nucleotide sequence ID" value="NZ_PYGF01000012.1"/>
</dbReference>
<dbReference type="EMBL" id="PYGF01000012">
    <property type="protein sequence ID" value="PSL01728.1"/>
    <property type="molecule type" value="Genomic_DNA"/>
</dbReference>
<comment type="caution">
    <text evidence="2">The sequence shown here is derived from an EMBL/GenBank/DDBJ whole genome shotgun (WGS) entry which is preliminary data.</text>
</comment>
<reference evidence="2 3" key="1">
    <citation type="submission" date="2018-03" db="EMBL/GenBank/DDBJ databases">
        <title>Genomic Encyclopedia of Archaeal and Bacterial Type Strains, Phase II (KMG-II): from individual species to whole genera.</title>
        <authorList>
            <person name="Goeker M."/>
        </authorList>
    </citation>
    <scope>NUCLEOTIDE SEQUENCE [LARGE SCALE GENOMIC DNA]</scope>
    <source>
        <strain evidence="2 3">DSM 28057</strain>
    </source>
</reference>
<gene>
    <name evidence="2" type="ORF">CLV48_11271</name>
</gene>
<dbReference type="Pfam" id="PF14534">
    <property type="entry name" value="DUF4440"/>
    <property type="match status" value="1"/>
</dbReference>
<dbReference type="OrthoDB" id="8756677at2"/>
<dbReference type="InterPro" id="IPR027843">
    <property type="entry name" value="DUF4440"/>
</dbReference>